<keyword evidence="3" id="KW-0378">Hydrolase</keyword>
<dbReference type="EMBL" id="CAFBMQ010000371">
    <property type="protein sequence ID" value="CAB4931159.1"/>
    <property type="molecule type" value="Genomic_DNA"/>
</dbReference>
<dbReference type="InterPro" id="IPR008928">
    <property type="entry name" value="6-hairpin_glycosidase_sf"/>
</dbReference>
<organism evidence="6">
    <name type="scientific">freshwater metagenome</name>
    <dbReference type="NCBI Taxonomy" id="449393"/>
    <lineage>
        <taxon>unclassified sequences</taxon>
        <taxon>metagenomes</taxon>
        <taxon>ecological metagenomes</taxon>
    </lineage>
</organism>
<dbReference type="Gene3D" id="2.60.420.10">
    <property type="entry name" value="Maltose phosphorylase, domain 3"/>
    <property type="match status" value="1"/>
</dbReference>
<evidence type="ECO:0000313" key="6">
    <source>
        <dbReference type="EMBL" id="CAB4931159.1"/>
    </source>
</evidence>
<dbReference type="InterPro" id="IPR012341">
    <property type="entry name" value="6hp_glycosidase-like_sf"/>
</dbReference>
<dbReference type="Pfam" id="PF17390">
    <property type="entry name" value="Bac_rhamnosid_C"/>
    <property type="match status" value="1"/>
</dbReference>
<proteinExistence type="predicted"/>
<accession>A0A6J7IJD8</accession>
<feature type="domain" description="Alpha-L-rhamnosidase six-hairpin glycosidase" evidence="4">
    <location>
        <begin position="1"/>
        <end position="114"/>
    </location>
</feature>
<gene>
    <name evidence="6" type="ORF">UFOPK3609_01941</name>
</gene>
<dbReference type="InterPro" id="IPR035396">
    <property type="entry name" value="Bac_rhamnosid6H"/>
</dbReference>
<protein>
    <recommendedName>
        <fullName evidence="2">alpha-L-rhamnosidase</fullName>
        <ecNumber evidence="2">3.2.1.40</ecNumber>
    </recommendedName>
</protein>
<sequence length="286" mass="30360">MALVFGLATDPDLRARLGRRLAQIVREDGYRIGTGFVGTPLVMDALCATGHLYAASRLLLQTEAPSWLYPVTVGATTVWERWDALLPDGSVNGHEMTSFNHYALGAVVDWLHRGLAGLSAAEPGFARLRVAPAVLPGLTSAGSRQVTPYGPAEAGWDRTGDRVRVTALVPPGATAEVVLPDGTRHQVGSGAHAWEVGLADELPATVLRGLDTDLADLVDDPEALALVRAEVAAFDPGRARAFTGALRYEAGSTLRTALMFADPDGLDRVHAALTDLHDTRTTEETP</sequence>
<evidence type="ECO:0000256" key="2">
    <source>
        <dbReference type="ARBA" id="ARBA00012652"/>
    </source>
</evidence>
<evidence type="ECO:0000256" key="3">
    <source>
        <dbReference type="ARBA" id="ARBA00022801"/>
    </source>
</evidence>
<evidence type="ECO:0000259" key="4">
    <source>
        <dbReference type="Pfam" id="PF17389"/>
    </source>
</evidence>
<dbReference type="EC" id="3.2.1.40" evidence="2"/>
<dbReference type="SUPFAM" id="SSF48208">
    <property type="entry name" value="Six-hairpin glycosidases"/>
    <property type="match status" value="1"/>
</dbReference>
<comment type="catalytic activity">
    <reaction evidence="1">
        <text>Hydrolysis of terminal non-reducing alpha-L-rhamnose residues in alpha-L-rhamnosides.</text>
        <dbReference type="EC" id="3.2.1.40"/>
    </reaction>
</comment>
<feature type="domain" description="Alpha-L-rhamnosidase C-terminal" evidence="5">
    <location>
        <begin position="117"/>
        <end position="189"/>
    </location>
</feature>
<evidence type="ECO:0000259" key="5">
    <source>
        <dbReference type="Pfam" id="PF17390"/>
    </source>
</evidence>
<dbReference type="GO" id="GO:0005975">
    <property type="term" value="P:carbohydrate metabolic process"/>
    <property type="evidence" value="ECO:0007669"/>
    <property type="project" value="InterPro"/>
</dbReference>
<dbReference type="PANTHER" id="PTHR33307">
    <property type="entry name" value="ALPHA-RHAMNOSIDASE (EUROFUNG)"/>
    <property type="match status" value="1"/>
</dbReference>
<evidence type="ECO:0000256" key="1">
    <source>
        <dbReference type="ARBA" id="ARBA00001445"/>
    </source>
</evidence>
<dbReference type="AlphaFoldDB" id="A0A6J7IJD8"/>
<dbReference type="InterPro" id="IPR016007">
    <property type="entry name" value="Alpha_rhamnosid"/>
</dbReference>
<reference evidence="6" key="1">
    <citation type="submission" date="2020-05" db="EMBL/GenBank/DDBJ databases">
        <authorList>
            <person name="Chiriac C."/>
            <person name="Salcher M."/>
            <person name="Ghai R."/>
            <person name="Kavagutti S V."/>
        </authorList>
    </citation>
    <scope>NUCLEOTIDE SEQUENCE</scope>
</reference>
<dbReference type="Pfam" id="PF17389">
    <property type="entry name" value="Bac_rhamnosid6H"/>
    <property type="match status" value="1"/>
</dbReference>
<dbReference type="InterPro" id="IPR035398">
    <property type="entry name" value="Bac_rhamnosid_C"/>
</dbReference>
<dbReference type="GO" id="GO:0030596">
    <property type="term" value="F:alpha-L-rhamnosidase activity"/>
    <property type="evidence" value="ECO:0007669"/>
    <property type="project" value="UniProtKB-EC"/>
</dbReference>
<dbReference type="Gene3D" id="1.50.10.10">
    <property type="match status" value="1"/>
</dbReference>
<name>A0A6J7IJD8_9ZZZZ</name>
<dbReference type="PANTHER" id="PTHR33307:SF6">
    <property type="entry name" value="ALPHA-RHAMNOSIDASE (EUROFUNG)-RELATED"/>
    <property type="match status" value="1"/>
</dbReference>